<proteinExistence type="predicted"/>
<dbReference type="VEuPathDB" id="FungiDB:LEMA_P049140.1"/>
<dbReference type="eggNOG" id="ENOG502RS2I">
    <property type="taxonomic scope" value="Eukaryota"/>
</dbReference>
<dbReference type="InParanoid" id="E5R4T5"/>
<organism evidence="3">
    <name type="scientific">Leptosphaeria maculans (strain JN3 / isolate v23.1.3 / race Av1-4-5-6-7-8)</name>
    <name type="common">Blackleg fungus</name>
    <name type="synonym">Phoma lingam</name>
    <dbReference type="NCBI Taxonomy" id="985895"/>
    <lineage>
        <taxon>Eukaryota</taxon>
        <taxon>Fungi</taxon>
        <taxon>Dikarya</taxon>
        <taxon>Ascomycota</taxon>
        <taxon>Pezizomycotina</taxon>
        <taxon>Dothideomycetes</taxon>
        <taxon>Pleosporomycetidae</taxon>
        <taxon>Pleosporales</taxon>
        <taxon>Pleosporineae</taxon>
        <taxon>Leptosphaeriaceae</taxon>
        <taxon>Plenodomus</taxon>
        <taxon>Plenodomus lingam/Leptosphaeria maculans species complex</taxon>
    </lineage>
</organism>
<feature type="compositionally biased region" description="Low complexity" evidence="1">
    <location>
        <begin position="63"/>
        <end position="128"/>
    </location>
</feature>
<protein>
    <submittedName>
        <fullName evidence="2">Predicted protein</fullName>
    </submittedName>
</protein>
<dbReference type="STRING" id="985895.E5R4T5"/>
<feature type="region of interest" description="Disordered" evidence="1">
    <location>
        <begin position="1"/>
        <end position="136"/>
    </location>
</feature>
<dbReference type="Proteomes" id="UP000002668">
    <property type="component" value="Genome"/>
</dbReference>
<dbReference type="OMA" id="CPSTRCC"/>
<evidence type="ECO:0000256" key="1">
    <source>
        <dbReference type="SAM" id="MobiDB-lite"/>
    </source>
</evidence>
<gene>
    <name evidence="2" type="ORF">LEMA_P049140.1</name>
</gene>
<accession>E5R4T5</accession>
<evidence type="ECO:0000313" key="3">
    <source>
        <dbReference type="Proteomes" id="UP000002668"/>
    </source>
</evidence>
<dbReference type="AlphaFoldDB" id="E5R4T5"/>
<sequence>MALAAADAAEARSNRHVRRAYGSGGSGAPYPIDNGYPVGGPMVPSGAVSSVPSPSPTPLTPEAEVAPSPTPSVPAAGDYGNGYGAAPPASSSSSSQTPEAAVSSSSSSGPAVTPSGGVYPPSGVPDVPTGAVPSTGTGVPSVPAGVVPSSSAIPSGAVPSGPAGGVPSSGVPVMDATASASSSMGYPAYPTGTGSAPSPDTPMSDMVTKTIYSTQVMTKTACPSTRCCRWHHCLPSWREP</sequence>
<dbReference type="OrthoDB" id="3923593at2759"/>
<dbReference type="EMBL" id="FP929083">
    <property type="protein sequence ID" value="CBX92208.1"/>
    <property type="molecule type" value="Genomic_DNA"/>
</dbReference>
<dbReference type="HOGENOM" id="CLU_1156580_0_0_1"/>
<keyword evidence="3" id="KW-1185">Reference proteome</keyword>
<name>E5R4T5_LEPMJ</name>
<feature type="compositionally biased region" description="Low complexity" evidence="1">
    <location>
        <begin position="39"/>
        <end position="52"/>
    </location>
</feature>
<reference evidence="3" key="1">
    <citation type="journal article" date="2011" name="Nat. Commun.">
        <title>Effector diversification within compartments of the Leptosphaeria maculans genome affected by Repeat-Induced Point mutations.</title>
        <authorList>
            <person name="Rouxel T."/>
            <person name="Grandaubert J."/>
            <person name="Hane J.K."/>
            <person name="Hoede C."/>
            <person name="van de Wouw A.P."/>
            <person name="Couloux A."/>
            <person name="Dominguez V."/>
            <person name="Anthouard V."/>
            <person name="Bally P."/>
            <person name="Bourras S."/>
            <person name="Cozijnsen A.J."/>
            <person name="Ciuffetti L.M."/>
            <person name="Degrave A."/>
            <person name="Dilmaghani A."/>
            <person name="Duret L."/>
            <person name="Fudal I."/>
            <person name="Goodwin S.B."/>
            <person name="Gout L."/>
            <person name="Glaser N."/>
            <person name="Linglin J."/>
            <person name="Kema G.H.J."/>
            <person name="Lapalu N."/>
            <person name="Lawrence C.B."/>
            <person name="May K."/>
            <person name="Meyer M."/>
            <person name="Ollivier B."/>
            <person name="Poulain J."/>
            <person name="Schoch C.L."/>
            <person name="Simon A."/>
            <person name="Spatafora J.W."/>
            <person name="Stachowiak A."/>
            <person name="Turgeon B.G."/>
            <person name="Tyler B.M."/>
            <person name="Vincent D."/>
            <person name="Weissenbach J."/>
            <person name="Amselem J."/>
            <person name="Quesneville H."/>
            <person name="Oliver R.P."/>
            <person name="Wincker P."/>
            <person name="Balesdent M.-H."/>
            <person name="Howlett B.J."/>
        </authorList>
    </citation>
    <scope>NUCLEOTIDE SEQUENCE [LARGE SCALE GENOMIC DNA]</scope>
    <source>
        <strain evidence="3">JN3 / isolate v23.1.3 / race Av1-4-5-6-7-8</strain>
    </source>
</reference>
<evidence type="ECO:0000313" key="2">
    <source>
        <dbReference type="EMBL" id="CBX92208.1"/>
    </source>
</evidence>